<dbReference type="GO" id="GO:0003700">
    <property type="term" value="F:DNA-binding transcription factor activity"/>
    <property type="evidence" value="ECO:0007669"/>
    <property type="project" value="InterPro"/>
</dbReference>
<dbReference type="SUPFAM" id="SSF46689">
    <property type="entry name" value="Homeodomain-like"/>
    <property type="match status" value="2"/>
</dbReference>
<accession>A0A1N7FL81</accession>
<proteinExistence type="predicted"/>
<dbReference type="InterPro" id="IPR052158">
    <property type="entry name" value="INH-QAR"/>
</dbReference>
<dbReference type="GO" id="GO:0043565">
    <property type="term" value="F:sequence-specific DNA binding"/>
    <property type="evidence" value="ECO:0007669"/>
    <property type="project" value="InterPro"/>
</dbReference>
<sequence>MPNTSHRVVVVLLPDTIGFDATIPSMIFGEATSADGAPLYEVLTCALDDSPVTTTNGYRLVAQGGPDLVATADTVIIPGTRHVPSRRDGVLGPDLAAVFDTIRPTTRMVSICTGAFVLAASGRLDGLRATTHWAYADDFRGLYPNVDLDESVLFIDEGDVLTSAGLAAGIDLCLHIVRRDHGTAVANHVARMCVVPPWREGGQAQFIDRAVPEAADQTTTATRQWALGNLTEPLSVAQLAAHARMSARTFNRRFRAETGEAPGTWVRNRRLDRARELLESGDLSIDAVAESSGLGSADSLRHHLRRGIGMSPSAYRRTFSGTPT</sequence>
<dbReference type="CDD" id="cd03137">
    <property type="entry name" value="GATase1_AraC_1"/>
    <property type="match status" value="1"/>
</dbReference>
<dbReference type="PANTHER" id="PTHR43130:SF3">
    <property type="entry name" value="HTH-TYPE TRANSCRIPTIONAL REGULATOR RV1931C"/>
    <property type="match status" value="1"/>
</dbReference>
<dbReference type="EMBL" id="FTNT01000005">
    <property type="protein sequence ID" value="SIS01050.1"/>
    <property type="molecule type" value="Genomic_DNA"/>
</dbReference>
<dbReference type="SMART" id="SM00342">
    <property type="entry name" value="HTH_ARAC"/>
    <property type="match status" value="1"/>
</dbReference>
<evidence type="ECO:0000313" key="4">
    <source>
        <dbReference type="EMBL" id="SIS01050.1"/>
    </source>
</evidence>
<dbReference type="InterPro" id="IPR002818">
    <property type="entry name" value="DJ-1/PfpI"/>
</dbReference>
<dbReference type="STRING" id="1344003.SAMN05445060_2164"/>
<dbReference type="Gene3D" id="1.10.10.60">
    <property type="entry name" value="Homeodomain-like"/>
    <property type="match status" value="1"/>
</dbReference>
<name>A0A1N7FL81_9NOCA</name>
<dbReference type="AlphaFoldDB" id="A0A1N7FL81"/>
<gene>
    <name evidence="4" type="ORF">SAMN05445060_2164</name>
</gene>
<dbReference type="Pfam" id="PF01965">
    <property type="entry name" value="DJ-1_PfpI"/>
    <property type="match status" value="1"/>
</dbReference>
<dbReference type="Proteomes" id="UP000186218">
    <property type="component" value="Unassembled WGS sequence"/>
</dbReference>
<dbReference type="PANTHER" id="PTHR43130">
    <property type="entry name" value="ARAC-FAMILY TRANSCRIPTIONAL REGULATOR"/>
    <property type="match status" value="1"/>
</dbReference>
<dbReference type="InterPro" id="IPR009057">
    <property type="entry name" value="Homeodomain-like_sf"/>
</dbReference>
<protein>
    <submittedName>
        <fullName evidence="4">Transcriptional regulator, AraC family with amidase-like domain</fullName>
    </submittedName>
</protein>
<keyword evidence="2" id="KW-0804">Transcription</keyword>
<keyword evidence="1" id="KW-0805">Transcription regulation</keyword>
<reference evidence="4 5" key="1">
    <citation type="submission" date="2017-01" db="EMBL/GenBank/DDBJ databases">
        <authorList>
            <person name="Mah S.A."/>
            <person name="Swanson W.J."/>
            <person name="Moy G.W."/>
            <person name="Vacquier V.D."/>
        </authorList>
    </citation>
    <scope>NUCLEOTIDE SEQUENCE [LARGE SCALE GENOMIC DNA]</scope>
    <source>
        <strain evidence="4 5">CPCC 203464</strain>
    </source>
</reference>
<dbReference type="Pfam" id="PF12833">
    <property type="entry name" value="HTH_18"/>
    <property type="match status" value="1"/>
</dbReference>
<dbReference type="InterPro" id="IPR018060">
    <property type="entry name" value="HTH_AraC"/>
</dbReference>
<dbReference type="RefSeq" id="WP_234974346.1">
    <property type="nucleotide sequence ID" value="NZ_FTNT01000005.1"/>
</dbReference>
<evidence type="ECO:0000256" key="1">
    <source>
        <dbReference type="ARBA" id="ARBA00023015"/>
    </source>
</evidence>
<evidence type="ECO:0000313" key="5">
    <source>
        <dbReference type="Proteomes" id="UP000186218"/>
    </source>
</evidence>
<evidence type="ECO:0000259" key="3">
    <source>
        <dbReference type="PROSITE" id="PS01124"/>
    </source>
</evidence>
<feature type="domain" description="HTH araC/xylS-type" evidence="3">
    <location>
        <begin position="220"/>
        <end position="318"/>
    </location>
</feature>
<keyword evidence="5" id="KW-1185">Reference proteome</keyword>
<dbReference type="InterPro" id="IPR029062">
    <property type="entry name" value="Class_I_gatase-like"/>
</dbReference>
<dbReference type="SUPFAM" id="SSF52317">
    <property type="entry name" value="Class I glutamine amidotransferase-like"/>
    <property type="match status" value="1"/>
</dbReference>
<organism evidence="4 5">
    <name type="scientific">Williamsia sterculiae</name>
    <dbReference type="NCBI Taxonomy" id="1344003"/>
    <lineage>
        <taxon>Bacteria</taxon>
        <taxon>Bacillati</taxon>
        <taxon>Actinomycetota</taxon>
        <taxon>Actinomycetes</taxon>
        <taxon>Mycobacteriales</taxon>
        <taxon>Nocardiaceae</taxon>
        <taxon>Williamsia</taxon>
    </lineage>
</organism>
<dbReference type="Gene3D" id="3.40.50.880">
    <property type="match status" value="1"/>
</dbReference>
<evidence type="ECO:0000256" key="2">
    <source>
        <dbReference type="ARBA" id="ARBA00023163"/>
    </source>
</evidence>
<dbReference type="PROSITE" id="PS01124">
    <property type="entry name" value="HTH_ARAC_FAMILY_2"/>
    <property type="match status" value="1"/>
</dbReference>